<dbReference type="RefSeq" id="WP_234652330.1">
    <property type="nucleotide sequence ID" value="NZ_CP094997.1"/>
</dbReference>
<evidence type="ECO:0000313" key="3">
    <source>
        <dbReference type="Proteomes" id="UP001139000"/>
    </source>
</evidence>
<dbReference type="Proteomes" id="UP001139000">
    <property type="component" value="Unassembled WGS sequence"/>
</dbReference>
<evidence type="ECO:0000313" key="2">
    <source>
        <dbReference type="EMBL" id="MCF0059969.1"/>
    </source>
</evidence>
<evidence type="ECO:0000259" key="1">
    <source>
        <dbReference type="Pfam" id="PF01047"/>
    </source>
</evidence>
<reference evidence="2" key="1">
    <citation type="submission" date="2021-12" db="EMBL/GenBank/DDBJ databases">
        <title>Novel species in genus Dyadobacter.</title>
        <authorList>
            <person name="Ma C."/>
        </authorList>
    </citation>
    <scope>NUCLEOTIDE SEQUENCE</scope>
    <source>
        <strain evidence="2">LJ419</strain>
    </source>
</reference>
<dbReference type="EMBL" id="JAJTTC010000001">
    <property type="protein sequence ID" value="MCF0059969.1"/>
    <property type="molecule type" value="Genomic_DNA"/>
</dbReference>
<accession>A0A9X1PHH6</accession>
<dbReference type="InterPro" id="IPR036390">
    <property type="entry name" value="WH_DNA-bd_sf"/>
</dbReference>
<dbReference type="SUPFAM" id="SSF46785">
    <property type="entry name" value="Winged helix' DNA-binding domain"/>
    <property type="match status" value="1"/>
</dbReference>
<dbReference type="GO" id="GO:0003700">
    <property type="term" value="F:DNA-binding transcription factor activity"/>
    <property type="evidence" value="ECO:0007669"/>
    <property type="project" value="InterPro"/>
</dbReference>
<protein>
    <submittedName>
        <fullName evidence="2">MarR family transcriptional regulator</fullName>
    </submittedName>
</protein>
<name>A0A9X1PHH6_9BACT</name>
<dbReference type="InterPro" id="IPR036388">
    <property type="entry name" value="WH-like_DNA-bd_sf"/>
</dbReference>
<feature type="domain" description="HTH marR-type" evidence="1">
    <location>
        <begin position="21"/>
        <end position="67"/>
    </location>
</feature>
<proteinExistence type="predicted"/>
<sequence>MKLSITPEEARNIHSILGNKNSLTILWLIRQFGSQRKVDIQGFLGLTFQAMNFHIASLEKIGFVTRKSVHKRGRHQGNSQKAIDLNMEMLPFYMTTLMLLGESSEMKALGAHYQEYIKELESDDDVVVGLS</sequence>
<dbReference type="AlphaFoldDB" id="A0A9X1PHH6"/>
<dbReference type="Gene3D" id="1.10.10.10">
    <property type="entry name" value="Winged helix-like DNA-binding domain superfamily/Winged helix DNA-binding domain"/>
    <property type="match status" value="1"/>
</dbReference>
<gene>
    <name evidence="2" type="ORF">LXM26_00580</name>
</gene>
<dbReference type="InterPro" id="IPR000835">
    <property type="entry name" value="HTH_MarR-typ"/>
</dbReference>
<keyword evidence="3" id="KW-1185">Reference proteome</keyword>
<comment type="caution">
    <text evidence="2">The sequence shown here is derived from an EMBL/GenBank/DDBJ whole genome shotgun (WGS) entry which is preliminary data.</text>
</comment>
<organism evidence="2 3">
    <name type="scientific">Dyadobacter chenwenxiniae</name>
    <dbReference type="NCBI Taxonomy" id="2906456"/>
    <lineage>
        <taxon>Bacteria</taxon>
        <taxon>Pseudomonadati</taxon>
        <taxon>Bacteroidota</taxon>
        <taxon>Cytophagia</taxon>
        <taxon>Cytophagales</taxon>
        <taxon>Spirosomataceae</taxon>
        <taxon>Dyadobacter</taxon>
    </lineage>
</organism>
<dbReference type="Pfam" id="PF01047">
    <property type="entry name" value="MarR"/>
    <property type="match status" value="1"/>
</dbReference>